<reference evidence="5" key="1">
    <citation type="submission" date="2022-08" db="EMBL/GenBank/DDBJ databases">
        <authorList>
            <person name="Byrne P K."/>
        </authorList>
    </citation>
    <scope>NUCLEOTIDE SEQUENCE</scope>
    <source>
        <strain evidence="5">UCD650</strain>
    </source>
</reference>
<dbReference type="InterPro" id="IPR033712">
    <property type="entry name" value="Pumilio_RNA-bd"/>
</dbReference>
<organism evidence="5 6">
    <name type="scientific">Saccharomyces eubayanus</name>
    <name type="common">Yeast</name>
    <dbReference type="NCBI Taxonomy" id="1080349"/>
    <lineage>
        <taxon>Eukaryota</taxon>
        <taxon>Fungi</taxon>
        <taxon>Dikarya</taxon>
        <taxon>Ascomycota</taxon>
        <taxon>Saccharomycotina</taxon>
        <taxon>Saccharomycetes</taxon>
        <taxon>Saccharomycetales</taxon>
        <taxon>Saccharomycetaceae</taxon>
        <taxon>Saccharomyces</taxon>
    </lineage>
</organism>
<keyword evidence="1" id="KW-0677">Repeat</keyword>
<feature type="repeat" description="Pumilio" evidence="2">
    <location>
        <begin position="578"/>
        <end position="613"/>
    </location>
</feature>
<dbReference type="PANTHER" id="PTHR12537:SF13">
    <property type="entry name" value="PUMILIO HOMOLOGY DOMAIN FAMILY MEMBER 4"/>
    <property type="match status" value="1"/>
</dbReference>
<dbReference type="InterPro" id="IPR016024">
    <property type="entry name" value="ARM-type_fold"/>
</dbReference>
<feature type="region of interest" description="Disordered" evidence="3">
    <location>
        <begin position="32"/>
        <end position="69"/>
    </location>
</feature>
<dbReference type="InterPro" id="IPR011989">
    <property type="entry name" value="ARM-like"/>
</dbReference>
<keyword evidence="6" id="KW-1185">Reference proteome</keyword>
<dbReference type="Gene3D" id="1.25.10.10">
    <property type="entry name" value="Leucine-rich Repeat Variant"/>
    <property type="match status" value="1"/>
</dbReference>
<protein>
    <recommendedName>
        <fullName evidence="4">PUM-HD domain-containing protein</fullName>
    </recommendedName>
</protein>
<feature type="region of interest" description="Disordered" evidence="3">
    <location>
        <begin position="469"/>
        <end position="565"/>
    </location>
</feature>
<dbReference type="PROSITE" id="PS50302">
    <property type="entry name" value="PUM"/>
    <property type="match status" value="7"/>
</dbReference>
<evidence type="ECO:0000259" key="4">
    <source>
        <dbReference type="PROSITE" id="PS50303"/>
    </source>
</evidence>
<dbReference type="InterPro" id="IPR001313">
    <property type="entry name" value="Pumilio_RNA-bd_rpt"/>
</dbReference>
<dbReference type="Proteomes" id="UP001152964">
    <property type="component" value="Chromosome 7"/>
</dbReference>
<accession>A0ABN8VZ49</accession>
<feature type="repeat" description="Pumilio" evidence="2">
    <location>
        <begin position="723"/>
        <end position="758"/>
    </location>
</feature>
<feature type="region of interest" description="Disordered" evidence="3">
    <location>
        <begin position="177"/>
        <end position="198"/>
    </location>
</feature>
<dbReference type="SUPFAM" id="SSF48371">
    <property type="entry name" value="ARM repeat"/>
    <property type="match status" value="1"/>
</dbReference>
<dbReference type="InterPro" id="IPR033133">
    <property type="entry name" value="PUM-HD"/>
</dbReference>
<feature type="compositionally biased region" description="Polar residues" evidence="3">
    <location>
        <begin position="239"/>
        <end position="255"/>
    </location>
</feature>
<evidence type="ECO:0000256" key="1">
    <source>
        <dbReference type="ARBA" id="ARBA00022737"/>
    </source>
</evidence>
<feature type="compositionally biased region" description="Low complexity" evidence="3">
    <location>
        <begin position="512"/>
        <end position="558"/>
    </location>
</feature>
<dbReference type="PANTHER" id="PTHR12537">
    <property type="entry name" value="RNA BINDING PROTEIN PUMILIO-RELATED"/>
    <property type="match status" value="1"/>
</dbReference>
<gene>
    <name evidence="5" type="primary">U6500G02500</name>
    <name evidence="5" type="ORF">SEUBUCD650_0G02500</name>
</gene>
<feature type="repeat" description="Pumilio" evidence="2">
    <location>
        <begin position="759"/>
        <end position="798"/>
    </location>
</feature>
<feature type="compositionally biased region" description="Polar residues" evidence="3">
    <location>
        <begin position="45"/>
        <end position="56"/>
    </location>
</feature>
<name>A0ABN8VZ49_SACEU</name>
<feature type="region of interest" description="Disordered" evidence="3">
    <location>
        <begin position="234"/>
        <end position="255"/>
    </location>
</feature>
<proteinExistence type="predicted"/>
<sequence length="903" mass="99968">MSTKDLKEEIDDVPSVVDPVVSETVNSALEQLQLDDPEEVLTPHTFPNESLQNPQFANGPPSQMFPHPQMMGGMGFMPYSQMMQVPHNHNPFFPPPDFNDPTVPLNTSPLNGGAPPLLFNSDSHPFQMLSSNAAAAGQTPNTLANDSSMKMLPTASADPLWIPSNVPGSASVAIEETSATLQESLPSKDGESKSSSFRRQTFHALSPTDLVNAANNVTLSKNFQTDMQSFSKAKKPSVGANNTAKTRTQSISFDNTPSSTSFISSAKNVSDKLSDFKIEETSKEDLIGKVTSGKKDSSPTTYAAAYPYGGPLLQPNPIMQGHPHNISSPMYGIRSPFPNSYEMGAQFQPFSPILNPANHPLNSNSPIPLTHSPIHLGPVLNPNSQSVAFLDFKDNNGKTGTDNDKMGPNVRMDSMNPTLGPSMQPFHMLPPQQNTPPPPPWLYGTPPPFNGMVPPHLLAQNHMAMMNNANNKHHNRNNNMSNHNNNDNGSNYAYNNKDGSRSNTGKMKNMKNGYHGYYNNNNSNTHNNNNGNTNSNNNNVNNNNNNTNNNNNNNNGNNAEKQRKIEDSSRFADAVLDQYIGNIHSLCKDQHGCRFLQKQLDILGSKAADAIFEETKEYTVELMTDSFGNYLIQKLLEEVTTEQRIALTKISSPHFVEISLNPHGTRALQKLIECIKTDEEAQIIVDSLRPYTVQLSKDLNGNHVIQKCLQRLKPENFQFIFDAICENCIDIATHRHGCCVLQRCLDHGTREQCETLCNKLLTLVDKLTLDPFGNYVVQYVITKESEKKKYDYTHKIVHLLKPKVIELSIHKFGSNVIEKILKTPIVSEPMILEILNNGGEAGIQSLLNDSYGNYVLQTALDISHKKNDYLYKRLSEIVAPLLVGPIRNTPHGKRIIGMLHLDS</sequence>
<feature type="repeat" description="Pumilio" evidence="2">
    <location>
        <begin position="614"/>
        <end position="649"/>
    </location>
</feature>
<feature type="repeat" description="Pumilio" evidence="2">
    <location>
        <begin position="650"/>
        <end position="686"/>
    </location>
</feature>
<feature type="domain" description="PUM-HD" evidence="4">
    <location>
        <begin position="557"/>
        <end position="903"/>
    </location>
</feature>
<feature type="repeat" description="Pumilio" evidence="2">
    <location>
        <begin position="687"/>
        <end position="722"/>
    </location>
</feature>
<dbReference type="EMBL" id="OX291497">
    <property type="protein sequence ID" value="CAI1998042.1"/>
    <property type="molecule type" value="Genomic_DNA"/>
</dbReference>
<dbReference type="Pfam" id="PF00806">
    <property type="entry name" value="PUF"/>
    <property type="match status" value="8"/>
</dbReference>
<dbReference type="PROSITE" id="PS50303">
    <property type="entry name" value="PUM_HD"/>
    <property type="match status" value="1"/>
</dbReference>
<feature type="repeat" description="Pumilio" evidence="2">
    <location>
        <begin position="799"/>
        <end position="836"/>
    </location>
</feature>
<dbReference type="SMART" id="SM00025">
    <property type="entry name" value="Pumilio"/>
    <property type="match status" value="8"/>
</dbReference>
<evidence type="ECO:0000313" key="5">
    <source>
        <dbReference type="EMBL" id="CAI1998042.1"/>
    </source>
</evidence>
<evidence type="ECO:0000256" key="3">
    <source>
        <dbReference type="SAM" id="MobiDB-lite"/>
    </source>
</evidence>
<evidence type="ECO:0000256" key="2">
    <source>
        <dbReference type="PROSITE-ProRule" id="PRU00317"/>
    </source>
</evidence>
<feature type="compositionally biased region" description="Low complexity" evidence="3">
    <location>
        <begin position="477"/>
        <end position="496"/>
    </location>
</feature>
<evidence type="ECO:0000313" key="6">
    <source>
        <dbReference type="Proteomes" id="UP001152964"/>
    </source>
</evidence>
<dbReference type="CDD" id="cd07920">
    <property type="entry name" value="Pumilio"/>
    <property type="match status" value="1"/>
</dbReference>